<dbReference type="OMA" id="KQNEYNT"/>
<feature type="transmembrane region" description="Helical" evidence="1">
    <location>
        <begin position="35"/>
        <end position="53"/>
    </location>
</feature>
<name>A0A9R0WSD7_TRITD</name>
<dbReference type="EMBL" id="LT934119">
    <property type="protein sequence ID" value="VAI21260.1"/>
    <property type="molecule type" value="Genomic_DNA"/>
</dbReference>
<dbReference type="AlphaFoldDB" id="A0A9R0WSD7"/>
<keyword evidence="1" id="KW-1133">Transmembrane helix</keyword>
<dbReference type="Gramene" id="TRITD5Av1G196530.1">
    <property type="protein sequence ID" value="TRITD5Av1G196530.1"/>
    <property type="gene ID" value="TRITD5Av1G196530"/>
</dbReference>
<feature type="transmembrane region" description="Helical" evidence="1">
    <location>
        <begin position="65"/>
        <end position="89"/>
    </location>
</feature>
<protein>
    <submittedName>
        <fullName evidence="2">Uncharacterized protein</fullName>
    </submittedName>
</protein>
<dbReference type="Proteomes" id="UP000324705">
    <property type="component" value="Chromosome 5A"/>
</dbReference>
<gene>
    <name evidence="2" type="ORF">TRITD_5Av1G196530</name>
</gene>
<keyword evidence="3" id="KW-1185">Reference proteome</keyword>
<keyword evidence="1" id="KW-0472">Membrane</keyword>
<proteinExistence type="predicted"/>
<reference evidence="2 3" key="1">
    <citation type="submission" date="2017-09" db="EMBL/GenBank/DDBJ databases">
        <authorList>
            <consortium name="International Durum Wheat Genome Sequencing Consortium (IDWGSC)"/>
            <person name="Milanesi L."/>
        </authorList>
    </citation>
    <scope>NUCLEOTIDE SEQUENCE [LARGE SCALE GENOMIC DNA]</scope>
    <source>
        <strain evidence="3">cv. Svevo</strain>
    </source>
</reference>
<dbReference type="PANTHER" id="PTHR34211">
    <property type="entry name" value="CALCINEURIN-LIKE METALLO-PHOSPHOESTERASE SUPERFAMILY PROTEIN"/>
    <property type="match status" value="1"/>
</dbReference>
<keyword evidence="1" id="KW-0812">Transmembrane</keyword>
<evidence type="ECO:0000313" key="3">
    <source>
        <dbReference type="Proteomes" id="UP000324705"/>
    </source>
</evidence>
<dbReference type="PANTHER" id="PTHR34211:SF3">
    <property type="entry name" value="CALCINEURIN-LIKE METALLO-PHOSPHOESTERASE SUPERFAMILY PROTEIN"/>
    <property type="match status" value="1"/>
</dbReference>
<sequence>MERVRTILTHGYPYPHEHSRHFMIRKTIKPHYSHFSRWYVAWIFLAALWHLPSFQSMGLDLRMNLSLFLAVYISSLIIFHVTFLGLWYLDLVSRMAEKKPEMLTIIKNCAVVSIACCVFYNHCGNRTLSRDKSIDHRTAFSLWIKQNEYNTLISKLWRMHKFKDHICSPWFAPVGFASDYPLLSKWAIYGELPMDPNAPTSFHLSTLCGIHSLVFTWPIMSWSGQLGMPTVCTHPSGRISF</sequence>
<evidence type="ECO:0000256" key="1">
    <source>
        <dbReference type="SAM" id="Phobius"/>
    </source>
</evidence>
<accession>A0A9R0WSD7</accession>
<evidence type="ECO:0000313" key="2">
    <source>
        <dbReference type="EMBL" id="VAI21260.1"/>
    </source>
</evidence>
<organism evidence="2 3">
    <name type="scientific">Triticum turgidum subsp. durum</name>
    <name type="common">Durum wheat</name>
    <name type="synonym">Triticum durum</name>
    <dbReference type="NCBI Taxonomy" id="4567"/>
    <lineage>
        <taxon>Eukaryota</taxon>
        <taxon>Viridiplantae</taxon>
        <taxon>Streptophyta</taxon>
        <taxon>Embryophyta</taxon>
        <taxon>Tracheophyta</taxon>
        <taxon>Spermatophyta</taxon>
        <taxon>Magnoliopsida</taxon>
        <taxon>Liliopsida</taxon>
        <taxon>Poales</taxon>
        <taxon>Poaceae</taxon>
        <taxon>BOP clade</taxon>
        <taxon>Pooideae</taxon>
        <taxon>Triticodae</taxon>
        <taxon>Triticeae</taxon>
        <taxon>Triticinae</taxon>
        <taxon>Triticum</taxon>
    </lineage>
</organism>